<dbReference type="PANTHER" id="PTHR43650">
    <property type="entry name" value="PYROPHOSPHATE--FRUCTOSE 6-PHOSPHATE 1-PHOSPHOTRANSFERASE"/>
    <property type="match status" value="1"/>
</dbReference>
<dbReference type="Pfam" id="PF00365">
    <property type="entry name" value="PFK"/>
    <property type="match status" value="2"/>
</dbReference>
<dbReference type="GO" id="GO:0005524">
    <property type="term" value="F:ATP binding"/>
    <property type="evidence" value="ECO:0007669"/>
    <property type="project" value="InterPro"/>
</dbReference>
<feature type="binding site" evidence="10">
    <location>
        <position position="101"/>
    </location>
    <ligand>
        <name>diphosphate</name>
        <dbReference type="ChEBI" id="CHEBI:33019"/>
    </ligand>
</feature>
<evidence type="ECO:0000256" key="8">
    <source>
        <dbReference type="ARBA" id="ARBA00023152"/>
    </source>
</evidence>
<evidence type="ECO:0000256" key="2">
    <source>
        <dbReference type="ARBA" id="ARBA00003138"/>
    </source>
</evidence>
<proteinExistence type="inferred from homology"/>
<keyword evidence="4 10" id="KW-0808">Transferase</keyword>
<comment type="subunit">
    <text evidence="10">Homodimer or monomer.</text>
</comment>
<evidence type="ECO:0000256" key="3">
    <source>
        <dbReference type="ARBA" id="ARBA00022490"/>
    </source>
</evidence>
<keyword evidence="7 10" id="KW-0460">Magnesium</keyword>
<gene>
    <name evidence="12" type="ORF">JKP88DRAFT_172174</name>
</gene>
<feature type="active site" description="Proton acceptor" evidence="10">
    <location>
        <position position="225"/>
    </location>
</feature>
<sequence>MTEDGGKKTVLNPTTTELRGAYSKLQQERISSKCIKPKIIMASPSQLKMVEREALGAKDHHDRVKALFPKTFGLPRVELEIGAEADTPHPPLKVGVVLSGGQAPGGHNVIAGVFDYAMKANPDSKIYGFLNGPHGVMNGVYCEIDQDIMAYYRNTGGFDMLGSGRDKIESEAQMASSMAVVTGMGLDGLVVIGGDDSNTNAAILAEYFAANGCATKVCGCPKTIDGDLKNEYIPISFGFDTAVKTFSEEIGNVALDTLASQKYYHFIRLMGRAASNIALECALQTRPNMCLISEEVEAKGMNLLQITHDIADMVVARAAKGKHYGMVLLPEGLIEFIPEFNHLIAEINNVLASGVEPTIEAMSAALTPTNKAVFAFLPKTIKLQLLLDRDPHGNVQVAMIETERMLAETVAAELERRRGAGLFLSRFMTQFHSFGYEGRCALPSHFDCSYSYTLGYTAAALIAKGQSSLMASVQNLQSPIEEWTIGGVPITMMCHMEHRHGKDKPVIKKALVDLEGAPFKAFAKRRARWAQTDVYRAPGPIQFYSAGARDTNMTLMYELLGDAADDIAQLDPPCGAAEAPQVRGSSGMLYRPVGVAMRSKVEQSRLGYEPKVPPALQARSVIKVSFEQDEPTQCLHPRDAGVISHMFPHTYGAQLLQIAPADKATPTVLGFVGGSKGFFDQQVVEITDELIADYRNQGGFDLLGRTVDCIRDEHEMSMAQASCEALDLDGLVMIGGNRTHTDAAYLTEYFKANGVKTSVVAVPCSISGGTRNQFVETAVGFDTAVKVYSQLAGNTAIDGASARKYWYFMRLMGQSPSHIALEVALQTHPNVVLLAEEVAAKRWSLQDIVHEIADAVQSRAAANRNFGTVLIPEGLIKAIPDIGALLAEVTCHSV</sequence>
<dbReference type="Proteomes" id="UP000664859">
    <property type="component" value="Unassembled WGS sequence"/>
</dbReference>
<keyword evidence="6 10" id="KW-0418">Kinase</keyword>
<evidence type="ECO:0000259" key="11">
    <source>
        <dbReference type="Pfam" id="PF00365"/>
    </source>
</evidence>
<comment type="caution">
    <text evidence="10">Lacks conserved residue(s) required for the propagation of feature annotation.</text>
</comment>
<feature type="site" description="Important for catalytic activity; stabilizes the transition state when the phosphoryl donor is PPi" evidence="10">
    <location>
        <position position="222"/>
    </location>
</feature>
<keyword evidence="13" id="KW-1185">Reference proteome</keyword>
<dbReference type="NCBIfam" id="NF005482">
    <property type="entry name" value="PRK07085.1"/>
    <property type="match status" value="1"/>
</dbReference>
<accession>A0A835YKH2</accession>
<dbReference type="Gene3D" id="1.10.10.480">
    <property type="entry name" value="Phosphofructokinase, domain 3"/>
    <property type="match status" value="1"/>
</dbReference>
<dbReference type="Gene3D" id="3.40.50.450">
    <property type="match status" value="2"/>
</dbReference>
<feature type="binding site" evidence="10">
    <location>
        <position position="195"/>
    </location>
    <ligand>
        <name>Mg(2+)</name>
        <dbReference type="ChEBI" id="CHEBI:18420"/>
        <note>catalytic</note>
    </ligand>
</feature>
<feature type="binding site" evidence="10">
    <location>
        <begin position="262"/>
        <end position="263"/>
    </location>
    <ligand>
        <name>substrate</name>
        <note>ligand shared between dimeric partners</note>
    </ligand>
</feature>
<dbReference type="EMBL" id="JAFCMP010000548">
    <property type="protein sequence ID" value="KAG5175492.1"/>
    <property type="molecule type" value="Genomic_DNA"/>
</dbReference>
<evidence type="ECO:0000256" key="10">
    <source>
        <dbReference type="HAMAP-Rule" id="MF_03185"/>
    </source>
</evidence>
<dbReference type="GO" id="GO:0006002">
    <property type="term" value="P:fructose 6-phosphate metabolic process"/>
    <property type="evidence" value="ECO:0007669"/>
    <property type="project" value="InterPro"/>
</dbReference>
<dbReference type="AlphaFoldDB" id="A0A835YKH2"/>
<feature type="binding site" evidence="10">
    <location>
        <begin position="270"/>
        <end position="272"/>
    </location>
    <ligand>
        <name>substrate</name>
    </ligand>
</feature>
<feature type="binding site" evidence="10">
    <location>
        <position position="331"/>
    </location>
    <ligand>
        <name>substrate</name>
    </ligand>
</feature>
<dbReference type="OrthoDB" id="537915at2759"/>
<comment type="similarity">
    <text evidence="10">Belongs to the phosphofructokinase type A (PFKA) family. PPi-dependent PFK group II subfamily. Clade 'Long' sub-subfamily.</text>
</comment>
<dbReference type="InterPro" id="IPR011183">
    <property type="entry name" value="PfpB_PPi_PFK"/>
</dbReference>
<comment type="caution">
    <text evidence="12">The sequence shown here is derived from an EMBL/GenBank/DDBJ whole genome shotgun (WGS) entry which is preliminary data.</text>
</comment>
<comment type="function">
    <text evidence="2 10">Catalyzes the phosphorylation of D-fructose 6-phosphate, the first committing step of glycolysis. Uses inorganic phosphate (PPi) as phosphoryl donor instead of ATP like common ATP-dependent phosphofructokinases (ATP-PFKs), which renders the reaction reversible, and can thus function both in glycolysis and gluconeogenesis. Consistently, PPi-PFK can replace the enzymes of both the forward (ATP-PFK) and reverse (fructose-bisphosphatase (FBPase)) reactions.</text>
</comment>
<keyword evidence="8 10" id="KW-0324">Glycolysis</keyword>
<feature type="domain" description="Phosphofructokinase" evidence="11">
    <location>
        <begin position="667"/>
        <end position="876"/>
    </location>
</feature>
<evidence type="ECO:0000256" key="4">
    <source>
        <dbReference type="ARBA" id="ARBA00022679"/>
    </source>
</evidence>
<dbReference type="SUPFAM" id="SSF53784">
    <property type="entry name" value="Phosphofructokinase"/>
    <property type="match status" value="2"/>
</dbReference>
<comment type="cofactor">
    <cofactor evidence="1 10">
        <name>Mg(2+)</name>
        <dbReference type="ChEBI" id="CHEBI:18420"/>
    </cofactor>
</comment>
<evidence type="ECO:0000256" key="1">
    <source>
        <dbReference type="ARBA" id="ARBA00001946"/>
    </source>
</evidence>
<evidence type="ECO:0000313" key="13">
    <source>
        <dbReference type="Proteomes" id="UP000664859"/>
    </source>
</evidence>
<dbReference type="InterPro" id="IPR035966">
    <property type="entry name" value="PKF_sf"/>
</dbReference>
<dbReference type="NCBIfam" id="TIGR02477">
    <property type="entry name" value="PFKA_PPi"/>
    <property type="match status" value="1"/>
</dbReference>
<dbReference type="InterPro" id="IPR022953">
    <property type="entry name" value="ATP_PFK"/>
</dbReference>
<dbReference type="PRINTS" id="PR00476">
    <property type="entry name" value="PHFRCTKINASE"/>
</dbReference>
<dbReference type="GO" id="GO:0009749">
    <property type="term" value="P:response to glucose"/>
    <property type="evidence" value="ECO:0007669"/>
    <property type="project" value="TreeGrafter"/>
</dbReference>
<evidence type="ECO:0000256" key="9">
    <source>
        <dbReference type="ARBA" id="ARBA00048072"/>
    </source>
</evidence>
<comment type="activity regulation">
    <text evidence="10">Non-allosteric.</text>
</comment>
<reference evidence="12" key="1">
    <citation type="submission" date="2021-02" db="EMBL/GenBank/DDBJ databases">
        <title>First Annotated Genome of the Yellow-green Alga Tribonema minus.</title>
        <authorList>
            <person name="Mahan K.M."/>
        </authorList>
    </citation>
    <scope>NUCLEOTIDE SEQUENCE</scope>
    <source>
        <strain evidence="12">UTEX B ZZ1240</strain>
    </source>
</reference>
<dbReference type="Gene3D" id="3.40.50.460">
    <property type="entry name" value="Phosphofructokinase domain"/>
    <property type="match status" value="2"/>
</dbReference>
<dbReference type="GO" id="GO:0047334">
    <property type="term" value="F:diphosphate-fructose-6-phosphate 1-phosphotransferase activity"/>
    <property type="evidence" value="ECO:0007669"/>
    <property type="project" value="UniProtKB-EC"/>
</dbReference>
<comment type="pathway">
    <text evidence="10">Carbohydrate degradation; glycolysis; D-glyceraldehyde 3-phosphate and glycerone phosphate from D-glucose: step 3/4.</text>
</comment>
<organism evidence="12 13">
    <name type="scientific">Tribonema minus</name>
    <dbReference type="NCBI Taxonomy" id="303371"/>
    <lineage>
        <taxon>Eukaryota</taxon>
        <taxon>Sar</taxon>
        <taxon>Stramenopiles</taxon>
        <taxon>Ochrophyta</taxon>
        <taxon>PX clade</taxon>
        <taxon>Xanthophyceae</taxon>
        <taxon>Tribonematales</taxon>
        <taxon>Tribonemataceae</taxon>
        <taxon>Tribonema</taxon>
    </lineage>
</organism>
<evidence type="ECO:0000256" key="5">
    <source>
        <dbReference type="ARBA" id="ARBA00022723"/>
    </source>
</evidence>
<evidence type="ECO:0000256" key="6">
    <source>
        <dbReference type="ARBA" id="ARBA00022777"/>
    </source>
</evidence>
<feature type="binding site" evidence="10">
    <location>
        <begin position="223"/>
        <end position="225"/>
    </location>
    <ligand>
        <name>substrate</name>
    </ligand>
</feature>
<keyword evidence="5 10" id="KW-0479">Metal-binding</keyword>
<evidence type="ECO:0000256" key="7">
    <source>
        <dbReference type="ARBA" id="ARBA00022842"/>
    </source>
</evidence>
<feature type="binding site" evidence="10">
    <location>
        <begin position="436"/>
        <end position="439"/>
    </location>
    <ligand>
        <name>substrate</name>
    </ligand>
</feature>
<protein>
    <recommendedName>
        <fullName evidence="10">Pyrophosphate--fructose 6-phosphate 1-phosphotransferase</fullName>
        <ecNumber evidence="10">2.7.1.90</ecNumber>
    </recommendedName>
    <alternativeName>
        <fullName evidence="10">6-phosphofructokinase, pyrophosphate dependent</fullName>
    </alternativeName>
    <alternativeName>
        <fullName evidence="10">PPi-dependent phosphofructokinase</fullName>
        <shortName evidence="10">PPi-PFK</shortName>
    </alternativeName>
    <alternativeName>
        <fullName evidence="10">Pyrophosphate-dependent 6-phosphofructose-1-kinase</fullName>
    </alternativeName>
</protein>
<evidence type="ECO:0000313" key="12">
    <source>
        <dbReference type="EMBL" id="KAG5175492.1"/>
    </source>
</evidence>
<dbReference type="PANTHER" id="PTHR43650:SF1">
    <property type="entry name" value="PYROPHOSPHATE--FRUCTOSE 6-PHOSPHATE 1-PHOSPHOTRANSFERASE SUBUNIT BETA 2"/>
    <property type="match status" value="1"/>
</dbReference>
<comment type="catalytic activity">
    <reaction evidence="9 10">
        <text>beta-D-fructose 6-phosphate + diphosphate = beta-D-fructose 1,6-bisphosphate + phosphate + H(+)</text>
        <dbReference type="Rhea" id="RHEA:13613"/>
        <dbReference type="ChEBI" id="CHEBI:15378"/>
        <dbReference type="ChEBI" id="CHEBI:32966"/>
        <dbReference type="ChEBI" id="CHEBI:33019"/>
        <dbReference type="ChEBI" id="CHEBI:43474"/>
        <dbReference type="ChEBI" id="CHEBI:57634"/>
        <dbReference type="EC" id="2.7.1.90"/>
    </reaction>
</comment>
<keyword evidence="3 10" id="KW-0963">Cytoplasm</keyword>
<dbReference type="GO" id="GO:0003872">
    <property type="term" value="F:6-phosphofructokinase activity"/>
    <property type="evidence" value="ECO:0007669"/>
    <property type="project" value="UniProtKB-UniRule"/>
</dbReference>
<dbReference type="UniPathway" id="UPA00109">
    <property type="reaction ID" value="UER00182"/>
</dbReference>
<dbReference type="HAMAP" id="MF_01980">
    <property type="entry name" value="Phosphofructokinase_II_Long"/>
    <property type="match status" value="1"/>
</dbReference>
<dbReference type="InterPro" id="IPR000023">
    <property type="entry name" value="Phosphofructokinase_dom"/>
</dbReference>
<name>A0A835YKH2_9STRA</name>
<dbReference type="GO" id="GO:0005829">
    <property type="term" value="C:cytosol"/>
    <property type="evidence" value="ECO:0007669"/>
    <property type="project" value="TreeGrafter"/>
</dbReference>
<dbReference type="GO" id="GO:0046872">
    <property type="term" value="F:metal ion binding"/>
    <property type="evidence" value="ECO:0007669"/>
    <property type="project" value="UniProtKB-KW"/>
</dbReference>
<comment type="subcellular location">
    <subcellularLocation>
        <location evidence="10">Cytoplasm</location>
    </subcellularLocation>
</comment>
<feature type="domain" description="Phosphofructokinase" evidence="11">
    <location>
        <begin position="93"/>
        <end position="460"/>
    </location>
</feature>
<feature type="site" description="Important for catalytic activity and substrate specificity; stabilizes the transition state when the phosphoryl donor is PPi; prevents ATP from binding by mimicking the alpha-phosphate group of ATP" evidence="10">
    <location>
        <position position="196"/>
    </location>
</feature>
<dbReference type="EC" id="2.7.1.90" evidence="10"/>